<accession>A0AAE1KLV2</accession>
<gene>
    <name evidence="1" type="ORF">Pcinc_016474</name>
</gene>
<proteinExistence type="predicted"/>
<dbReference type="Proteomes" id="UP001286313">
    <property type="component" value="Unassembled WGS sequence"/>
</dbReference>
<organism evidence="1 2">
    <name type="scientific">Petrolisthes cinctipes</name>
    <name type="common">Flat porcelain crab</name>
    <dbReference type="NCBI Taxonomy" id="88211"/>
    <lineage>
        <taxon>Eukaryota</taxon>
        <taxon>Metazoa</taxon>
        <taxon>Ecdysozoa</taxon>
        <taxon>Arthropoda</taxon>
        <taxon>Crustacea</taxon>
        <taxon>Multicrustacea</taxon>
        <taxon>Malacostraca</taxon>
        <taxon>Eumalacostraca</taxon>
        <taxon>Eucarida</taxon>
        <taxon>Decapoda</taxon>
        <taxon>Pleocyemata</taxon>
        <taxon>Anomura</taxon>
        <taxon>Galatheoidea</taxon>
        <taxon>Porcellanidae</taxon>
        <taxon>Petrolisthes</taxon>
    </lineage>
</organism>
<protein>
    <submittedName>
        <fullName evidence="1">Uncharacterized protein</fullName>
    </submittedName>
</protein>
<dbReference type="AlphaFoldDB" id="A0AAE1KLV2"/>
<sequence>MQTIVADNTETHLFFMFVAGSLPDGQNEDTSIPDLTVMMSKRHMLIDTAQASTSKHCKQSRLPSRTNWELCILCQTKTDEPLQCPLRSTMKPSGVGYASLTEDLVQFKELSHMPVELKMNRLDDGDGVEATLEETQCSVAQEMSFKV</sequence>
<evidence type="ECO:0000313" key="1">
    <source>
        <dbReference type="EMBL" id="KAK3878931.1"/>
    </source>
</evidence>
<keyword evidence="2" id="KW-1185">Reference proteome</keyword>
<name>A0AAE1KLV2_PETCI</name>
<dbReference type="EMBL" id="JAWQEG010001513">
    <property type="protein sequence ID" value="KAK3878931.1"/>
    <property type="molecule type" value="Genomic_DNA"/>
</dbReference>
<comment type="caution">
    <text evidence="1">The sequence shown here is derived from an EMBL/GenBank/DDBJ whole genome shotgun (WGS) entry which is preliminary data.</text>
</comment>
<evidence type="ECO:0000313" key="2">
    <source>
        <dbReference type="Proteomes" id="UP001286313"/>
    </source>
</evidence>
<reference evidence="1" key="1">
    <citation type="submission" date="2023-10" db="EMBL/GenBank/DDBJ databases">
        <title>Genome assemblies of two species of porcelain crab, Petrolisthes cinctipes and Petrolisthes manimaculis (Anomura: Porcellanidae).</title>
        <authorList>
            <person name="Angst P."/>
        </authorList>
    </citation>
    <scope>NUCLEOTIDE SEQUENCE</scope>
    <source>
        <strain evidence="1">PB745_01</strain>
        <tissue evidence="1">Gill</tissue>
    </source>
</reference>